<name>A0A6A6SFE1_9PLEO</name>
<feature type="domain" description="DUF8035" evidence="2">
    <location>
        <begin position="790"/>
        <end position="843"/>
    </location>
</feature>
<organism evidence="3 4">
    <name type="scientific">Massarina eburnea CBS 473.64</name>
    <dbReference type="NCBI Taxonomy" id="1395130"/>
    <lineage>
        <taxon>Eukaryota</taxon>
        <taxon>Fungi</taxon>
        <taxon>Dikarya</taxon>
        <taxon>Ascomycota</taxon>
        <taxon>Pezizomycotina</taxon>
        <taxon>Dothideomycetes</taxon>
        <taxon>Pleosporomycetidae</taxon>
        <taxon>Pleosporales</taxon>
        <taxon>Massarineae</taxon>
        <taxon>Massarinaceae</taxon>
        <taxon>Massarina</taxon>
    </lineage>
</organism>
<feature type="compositionally biased region" description="Polar residues" evidence="1">
    <location>
        <begin position="248"/>
        <end position="261"/>
    </location>
</feature>
<dbReference type="PANTHER" id="PTHR42081">
    <property type="entry name" value="ZINC FINGER PROTEIN DHHC DOMAIN CONTAINING PROTEIN"/>
    <property type="match status" value="1"/>
</dbReference>
<dbReference type="PANTHER" id="PTHR42081:SF1">
    <property type="entry name" value="ZINC FINGER PROTEIN DHHC DOMAIN CONTAINING PROTEIN"/>
    <property type="match status" value="1"/>
</dbReference>
<feature type="compositionally biased region" description="Basic and acidic residues" evidence="1">
    <location>
        <begin position="627"/>
        <end position="652"/>
    </location>
</feature>
<evidence type="ECO:0000259" key="2">
    <source>
        <dbReference type="Pfam" id="PF26118"/>
    </source>
</evidence>
<evidence type="ECO:0000313" key="4">
    <source>
        <dbReference type="Proteomes" id="UP000799753"/>
    </source>
</evidence>
<feature type="compositionally biased region" description="Basic and acidic residues" evidence="1">
    <location>
        <begin position="758"/>
        <end position="775"/>
    </location>
</feature>
<feature type="region of interest" description="Disordered" evidence="1">
    <location>
        <begin position="847"/>
        <end position="901"/>
    </location>
</feature>
<reference evidence="3" key="1">
    <citation type="journal article" date="2020" name="Stud. Mycol.">
        <title>101 Dothideomycetes genomes: a test case for predicting lifestyles and emergence of pathogens.</title>
        <authorList>
            <person name="Haridas S."/>
            <person name="Albert R."/>
            <person name="Binder M."/>
            <person name="Bloem J."/>
            <person name="Labutti K."/>
            <person name="Salamov A."/>
            <person name="Andreopoulos B."/>
            <person name="Baker S."/>
            <person name="Barry K."/>
            <person name="Bills G."/>
            <person name="Bluhm B."/>
            <person name="Cannon C."/>
            <person name="Castanera R."/>
            <person name="Culley D."/>
            <person name="Daum C."/>
            <person name="Ezra D."/>
            <person name="Gonzalez J."/>
            <person name="Henrissat B."/>
            <person name="Kuo A."/>
            <person name="Liang C."/>
            <person name="Lipzen A."/>
            <person name="Lutzoni F."/>
            <person name="Magnuson J."/>
            <person name="Mondo S."/>
            <person name="Nolan M."/>
            <person name="Ohm R."/>
            <person name="Pangilinan J."/>
            <person name="Park H.-J."/>
            <person name="Ramirez L."/>
            <person name="Alfaro M."/>
            <person name="Sun H."/>
            <person name="Tritt A."/>
            <person name="Yoshinaga Y."/>
            <person name="Zwiers L.-H."/>
            <person name="Turgeon B."/>
            <person name="Goodwin S."/>
            <person name="Spatafora J."/>
            <person name="Crous P."/>
            <person name="Grigoriev I."/>
        </authorList>
    </citation>
    <scope>NUCLEOTIDE SEQUENCE</scope>
    <source>
        <strain evidence="3">CBS 473.64</strain>
    </source>
</reference>
<feature type="region of interest" description="Disordered" evidence="1">
    <location>
        <begin position="740"/>
        <end position="788"/>
    </location>
</feature>
<feature type="compositionally biased region" description="Basic and acidic residues" evidence="1">
    <location>
        <begin position="215"/>
        <end position="247"/>
    </location>
</feature>
<evidence type="ECO:0000313" key="3">
    <source>
        <dbReference type="EMBL" id="KAF2646260.1"/>
    </source>
</evidence>
<feature type="compositionally biased region" description="Basic and acidic residues" evidence="1">
    <location>
        <begin position="663"/>
        <end position="692"/>
    </location>
</feature>
<feature type="compositionally biased region" description="Basic and acidic residues" evidence="1">
    <location>
        <begin position="522"/>
        <end position="588"/>
    </location>
</feature>
<proteinExistence type="predicted"/>
<feature type="compositionally biased region" description="Low complexity" evidence="1">
    <location>
        <begin position="13"/>
        <end position="23"/>
    </location>
</feature>
<protein>
    <recommendedName>
        <fullName evidence="2">DUF8035 domain-containing protein</fullName>
    </recommendedName>
</protein>
<feature type="compositionally biased region" description="Polar residues" evidence="1">
    <location>
        <begin position="48"/>
        <end position="69"/>
    </location>
</feature>
<dbReference type="InterPro" id="IPR058348">
    <property type="entry name" value="DUF8035"/>
</dbReference>
<feature type="compositionally biased region" description="Pro residues" evidence="1">
    <location>
        <begin position="362"/>
        <end position="374"/>
    </location>
</feature>
<dbReference type="AlphaFoldDB" id="A0A6A6SFE1"/>
<gene>
    <name evidence="3" type="ORF">P280DRAFT_387884</name>
</gene>
<dbReference type="EMBL" id="MU006776">
    <property type="protein sequence ID" value="KAF2646260.1"/>
    <property type="molecule type" value="Genomic_DNA"/>
</dbReference>
<accession>A0A6A6SFE1</accession>
<dbReference type="OrthoDB" id="5418088at2759"/>
<feature type="region of interest" description="Disordered" evidence="1">
    <location>
        <begin position="1"/>
        <end position="716"/>
    </location>
</feature>
<keyword evidence="4" id="KW-1185">Reference proteome</keyword>
<dbReference type="Pfam" id="PF26118">
    <property type="entry name" value="DUF8035"/>
    <property type="match status" value="1"/>
</dbReference>
<feature type="compositionally biased region" description="Basic and acidic residues" evidence="1">
    <location>
        <begin position="387"/>
        <end position="409"/>
    </location>
</feature>
<feature type="compositionally biased region" description="Low complexity" evidence="1">
    <location>
        <begin position="118"/>
        <end position="138"/>
    </location>
</feature>
<feature type="compositionally biased region" description="Low complexity" evidence="1">
    <location>
        <begin position="503"/>
        <end position="520"/>
    </location>
</feature>
<feature type="compositionally biased region" description="Basic and acidic residues" evidence="1">
    <location>
        <begin position="600"/>
        <end position="615"/>
    </location>
</feature>
<evidence type="ECO:0000256" key="1">
    <source>
        <dbReference type="SAM" id="MobiDB-lite"/>
    </source>
</evidence>
<feature type="compositionally biased region" description="Basic and acidic residues" evidence="1">
    <location>
        <begin position="706"/>
        <end position="716"/>
    </location>
</feature>
<sequence>MTSVILPPTCKTPSLRRPSYSSQQPPPPLPPRPSSRRHTPALPALHLQTGNQAPKTQKSPKSPAMSSRYTRPLSPRGRYAANPARSSTGTFDPYYDSTYYGRPASPRTSAERVGGGSHYSPHSYAPSSASTTASSRASNLKYDSYSGRPRGSTLTESDRGIWPNVGPTTPTALPIRTHTSHGRHEGSASPPRSWDNRGDTFVTHGATPHRREHKRIYSVEDGSHTTKLIAEKDIIEPRRREADERSNHSLTSGGRTYQQHKPSLRASDVGDDGYSYTDPASMYRDTEPAWRRPRSGSVERSARPTSMIMERTPRTSNRELGPPPSTRGFDKINNSVHRNGSRHRGQSPSLERSRDTSKYEPYPDPYPEVLPPRPASTAHHAPAIHQDPLRDSYSDYGRPDRDGENRRYTSADQFDPDVAKRGFGLASPIVGHAPGRPTSWASEPPRTRPAEYYPTDRPEARLPEPRLPREREVTPVYEERPRERDRDRRDSTYVTSSAVPSVAGAAAGAAATLGAAGLLKARNKDRDSERERERERELELEKEREQRREWDERDRRDRISDDRRDRVPEQRRERILEDRRDWAPEERLPPVSPSYASIQEADRKPRHYEGDDREKRSRKVPSPEGSGDERPRPRHYVDPEAVRETDRRKETVPQETPLDPDEEYRRRIQQEAERSGRGRDPADSNKERDRSRHRDRSRGPSSHIVEPPRARYDDRLSHVVDNDIVQEPDLFSKEQSRAVQIVAPPKEPTPQPKGILRKPTEKFPEEPEPIREGVAPHKSQMKGKDIPINARWTKIDRKLVNPEALDEAKERFEERLDCVIVLRVLTKQEIQKLADRTKAIREAREVEYERDDVHHDHHDRDRERRSRRSHRDEDDRDRHHDYDDSEDDIGRDRPRAIEAVR</sequence>
<feature type="compositionally biased region" description="Pro residues" evidence="1">
    <location>
        <begin position="24"/>
        <end position="33"/>
    </location>
</feature>
<dbReference type="Proteomes" id="UP000799753">
    <property type="component" value="Unassembled WGS sequence"/>
</dbReference>
<feature type="compositionally biased region" description="Basic and acidic residues" evidence="1">
    <location>
        <begin position="445"/>
        <end position="491"/>
    </location>
</feature>